<accession>A0ABQ5M9E3</accession>
<evidence type="ECO:0000313" key="2">
    <source>
        <dbReference type="EMBL" id="GLB31529.1"/>
    </source>
</evidence>
<reference evidence="2 3" key="1">
    <citation type="journal article" date="2024" name="Int. J. Syst. Evol. Microbiol.">
        <title>Lacrimispora brassicae sp. nov. isolated from fermented cabbage, and proposal of Clostridium indicum Gundawar et al. 2019 and Clostridium methoxybenzovorans Mechichi et al. 1999 as heterotypic synonyms of Lacrimispora amygdalina (Parshina et al. 2003) Haas and Blanchard 2020 and Lacrimispora indolis (McClung and McCoy 1957) Haas and Blanchard 2020, respectively.</title>
        <authorList>
            <person name="Kobayashi H."/>
            <person name="Tanizawa Y."/>
            <person name="Sakamoto M."/>
            <person name="Ohkuma M."/>
            <person name="Tohno M."/>
        </authorList>
    </citation>
    <scope>NUCLEOTIDE SEQUENCE [LARGE SCALE GENOMIC DNA]</scope>
    <source>
        <strain evidence="2 3">DSM 12857</strain>
    </source>
</reference>
<dbReference type="InterPro" id="IPR012337">
    <property type="entry name" value="RNaseH-like_sf"/>
</dbReference>
<dbReference type="SUPFAM" id="SSF53098">
    <property type="entry name" value="Ribonuclease H-like"/>
    <property type="match status" value="1"/>
</dbReference>
<sequence>MDSIITDNSNAENVISSKIDAFFNKFSIYKLLKKSNFYKESGIPCVVVLKEIFGLIFSGKNLFRTLKMNPNDISFKKNTAYRFLNCSSYNWARLLLLLVTTIIESINSLTSDERVNVFIVDDSLFDRSRSKKVELLSKVFDHTTHRYVKGFKMLTLGWSDGTTFLPVAFSLLSSRQDKRILCPADTKVHKRSAGYNKRSEATINSTETLLKLLDSAKGLPAKYVLFDSWFAFPKTIANVVKRKLDVICMLKVSSKIHYFYQGEWMNLKEIYKRITPTAKGNIIGSATACIRESKNCPDLIEVKIVFVKDRHSKNWLAVLSTDTSESDEEIIRIYGKRWDIEVFFKVVKSYLALAKEFQGRSYDMMIAHTTIVFIRYAMLAVESRNSSDPRTIGDLFYYICDEAEDIKFSTSLILIIEVLKKILNDTPVISEETAYQIMDAFITALPELWKQNLKLSA</sequence>
<protein>
    <submittedName>
        <fullName evidence="2">Transposase</fullName>
    </submittedName>
</protein>
<organism evidence="2 3">
    <name type="scientific">Lacrimispora amygdalina</name>
    <dbReference type="NCBI Taxonomy" id="253257"/>
    <lineage>
        <taxon>Bacteria</taxon>
        <taxon>Bacillati</taxon>
        <taxon>Bacillota</taxon>
        <taxon>Clostridia</taxon>
        <taxon>Lachnospirales</taxon>
        <taxon>Lachnospiraceae</taxon>
        <taxon>Lacrimispora</taxon>
    </lineage>
</organism>
<dbReference type="Proteomes" id="UP001419084">
    <property type="component" value="Unassembled WGS sequence"/>
</dbReference>
<name>A0ABQ5M9E3_9FIRM</name>
<dbReference type="Gene3D" id="3.90.350.10">
    <property type="entry name" value="Transposase Inhibitor Protein From Tn5, Chain A, domain 1"/>
    <property type="match status" value="1"/>
</dbReference>
<comment type="caution">
    <text evidence="2">The sequence shown here is derived from an EMBL/GenBank/DDBJ whole genome shotgun (WGS) entry which is preliminary data.</text>
</comment>
<dbReference type="Pfam" id="PF13546">
    <property type="entry name" value="DDE_5"/>
    <property type="match status" value="1"/>
</dbReference>
<evidence type="ECO:0000313" key="3">
    <source>
        <dbReference type="Proteomes" id="UP001419084"/>
    </source>
</evidence>
<evidence type="ECO:0000259" key="1">
    <source>
        <dbReference type="Pfam" id="PF13546"/>
    </source>
</evidence>
<gene>
    <name evidence="2" type="ORF">LAD12857_34520</name>
</gene>
<feature type="domain" description="Transposase IS701-like DDE" evidence="1">
    <location>
        <begin position="72"/>
        <end position="257"/>
    </location>
</feature>
<keyword evidence="3" id="KW-1185">Reference proteome</keyword>
<dbReference type="InterPro" id="IPR038721">
    <property type="entry name" value="IS701-like_DDE_dom"/>
</dbReference>
<dbReference type="EMBL" id="BRPJ01000074">
    <property type="protein sequence ID" value="GLB31529.1"/>
    <property type="molecule type" value="Genomic_DNA"/>
</dbReference>
<dbReference type="RefSeq" id="WP_346065816.1">
    <property type="nucleotide sequence ID" value="NZ_BRPJ01000074.1"/>
</dbReference>
<proteinExistence type="predicted"/>